<sequence length="20" mass="2343">MLPHFPLLLPDPVSSTFRQF</sequence>
<accession>A0A2P2NR01</accession>
<name>A0A2P2NR01_RHIMU</name>
<dbReference type="AlphaFoldDB" id="A0A2P2NR01"/>
<reference evidence="1" key="1">
    <citation type="submission" date="2018-02" db="EMBL/GenBank/DDBJ databases">
        <title>Rhizophora mucronata_Transcriptome.</title>
        <authorList>
            <person name="Meera S.P."/>
            <person name="Sreeshan A."/>
            <person name="Augustine A."/>
        </authorList>
    </citation>
    <scope>NUCLEOTIDE SEQUENCE</scope>
    <source>
        <tissue evidence="1">Leaf</tissue>
    </source>
</reference>
<organism evidence="1">
    <name type="scientific">Rhizophora mucronata</name>
    <name type="common">Asiatic mangrove</name>
    <dbReference type="NCBI Taxonomy" id="61149"/>
    <lineage>
        <taxon>Eukaryota</taxon>
        <taxon>Viridiplantae</taxon>
        <taxon>Streptophyta</taxon>
        <taxon>Embryophyta</taxon>
        <taxon>Tracheophyta</taxon>
        <taxon>Spermatophyta</taxon>
        <taxon>Magnoliopsida</taxon>
        <taxon>eudicotyledons</taxon>
        <taxon>Gunneridae</taxon>
        <taxon>Pentapetalae</taxon>
        <taxon>rosids</taxon>
        <taxon>fabids</taxon>
        <taxon>Malpighiales</taxon>
        <taxon>Rhizophoraceae</taxon>
        <taxon>Rhizophora</taxon>
    </lineage>
</organism>
<protein>
    <submittedName>
        <fullName evidence="1">Uncharacterized protein</fullName>
    </submittedName>
</protein>
<proteinExistence type="predicted"/>
<dbReference type="EMBL" id="GGEC01064448">
    <property type="protein sequence ID" value="MBX44932.1"/>
    <property type="molecule type" value="Transcribed_RNA"/>
</dbReference>
<evidence type="ECO:0000313" key="1">
    <source>
        <dbReference type="EMBL" id="MBX44932.1"/>
    </source>
</evidence>